<keyword evidence="7" id="KW-0808">Transferase</keyword>
<reference evidence="7 8" key="1">
    <citation type="submission" date="2019-02" db="EMBL/GenBank/DDBJ databases">
        <title>Paenibacillus sp. nov., isolated from surface-sterilized tissue of Thalictrum simplex L.</title>
        <authorList>
            <person name="Tuo L."/>
        </authorList>
    </citation>
    <scope>NUCLEOTIDE SEQUENCE [LARGE SCALE GENOMIC DNA]</scope>
    <source>
        <strain evidence="7 8">N2SHLJ1</strain>
    </source>
</reference>
<dbReference type="RefSeq" id="WP_131015726.1">
    <property type="nucleotide sequence ID" value="NZ_SIRE01000017.1"/>
</dbReference>
<keyword evidence="3" id="KW-0902">Two-component regulatory system</keyword>
<evidence type="ECO:0000256" key="2">
    <source>
        <dbReference type="ARBA" id="ARBA00012438"/>
    </source>
</evidence>
<dbReference type="InterPro" id="IPR050640">
    <property type="entry name" value="Bact_2-comp_sensor_kinase"/>
</dbReference>
<dbReference type="PANTHER" id="PTHR34220:SF7">
    <property type="entry name" value="SENSOR HISTIDINE KINASE YPDA"/>
    <property type="match status" value="1"/>
</dbReference>
<name>A0A4Q9DN81_9BACL</name>
<organism evidence="7 8">
    <name type="scientific">Paenibacillus thalictri</name>
    <dbReference type="NCBI Taxonomy" id="2527873"/>
    <lineage>
        <taxon>Bacteria</taxon>
        <taxon>Bacillati</taxon>
        <taxon>Bacillota</taxon>
        <taxon>Bacilli</taxon>
        <taxon>Bacillales</taxon>
        <taxon>Paenibacillaceae</taxon>
        <taxon>Paenibacillus</taxon>
    </lineage>
</organism>
<feature type="transmembrane region" description="Helical" evidence="4">
    <location>
        <begin position="300"/>
        <end position="320"/>
    </location>
</feature>
<dbReference type="InterPro" id="IPR010559">
    <property type="entry name" value="Sig_transdc_His_kin_internal"/>
</dbReference>
<gene>
    <name evidence="7" type="ORF">EYB31_22730</name>
</gene>
<comment type="caution">
    <text evidence="7">The sequence shown here is derived from an EMBL/GenBank/DDBJ whole genome shotgun (WGS) entry which is preliminary data.</text>
</comment>
<keyword evidence="8" id="KW-1185">Reference proteome</keyword>
<dbReference type="Pfam" id="PF06580">
    <property type="entry name" value="His_kinase"/>
    <property type="match status" value="1"/>
</dbReference>
<dbReference type="GO" id="GO:0016020">
    <property type="term" value="C:membrane"/>
    <property type="evidence" value="ECO:0007669"/>
    <property type="project" value="InterPro"/>
</dbReference>
<evidence type="ECO:0000256" key="3">
    <source>
        <dbReference type="ARBA" id="ARBA00023012"/>
    </source>
</evidence>
<keyword evidence="4" id="KW-0472">Membrane</keyword>
<dbReference type="OrthoDB" id="1729609at2"/>
<evidence type="ECO:0000259" key="6">
    <source>
        <dbReference type="Pfam" id="PF06580"/>
    </source>
</evidence>
<comment type="catalytic activity">
    <reaction evidence="1">
        <text>ATP + protein L-histidine = ADP + protein N-phospho-L-histidine.</text>
        <dbReference type="EC" id="2.7.13.3"/>
    </reaction>
</comment>
<dbReference type="SUPFAM" id="SSF55874">
    <property type="entry name" value="ATPase domain of HSP90 chaperone/DNA topoisomerase II/histidine kinase"/>
    <property type="match status" value="1"/>
</dbReference>
<keyword evidence="4" id="KW-1133">Transmembrane helix</keyword>
<dbReference type="PRINTS" id="PR00344">
    <property type="entry name" value="BCTRLSENSOR"/>
</dbReference>
<evidence type="ECO:0000259" key="5">
    <source>
        <dbReference type="Pfam" id="PF02518"/>
    </source>
</evidence>
<protein>
    <recommendedName>
        <fullName evidence="2">histidine kinase</fullName>
        <ecNumber evidence="2">2.7.13.3</ecNumber>
    </recommendedName>
</protein>
<evidence type="ECO:0000313" key="8">
    <source>
        <dbReference type="Proteomes" id="UP000293142"/>
    </source>
</evidence>
<dbReference type="AlphaFoldDB" id="A0A4Q9DN81"/>
<dbReference type="Gene3D" id="3.30.565.10">
    <property type="entry name" value="Histidine kinase-like ATPase, C-terminal domain"/>
    <property type="match status" value="1"/>
</dbReference>
<dbReference type="InterPro" id="IPR003594">
    <property type="entry name" value="HATPase_dom"/>
</dbReference>
<sequence>MKRIASGTLLKNFAWLVAFIMVPVLLLSYGYVAYWGNYIQQQEIEKDTKFLSQTGITLDTILNDITQAISLLEFDQNLSDAIEEMVDTEGNISPSKFIYLNSVWDNTFRTLIAKPYVRSAYFYHEQNKRFIFTTDGIRNLADFPDMSWLASYNQASEDKNYWAEVRSIPTNDSSGAQFEALSLFRKVPIFSTKGKGVFIINLETKYFDSLLANLPNIGEKNVFILDGASQVLYSNNGSRLANYLTDNDIKSFTNTGHLVKRLDTLDYLVSYTKSKHYDWTYISIIPVQSLLTQLQWMKKLTAAFVAGTCVLITVLAFVYSKRNFRPVQTMVELIKHHEAGKDILHYKPGKNDEYAFVTYHIVRNFIEKNEMRQTLAEQKLLQKETELYALQSQINPHFLYNVLETINWEAIDRLGRKNTISELLLQLSGNLRYITRDHNGLVTFEEDVQHLKMYLHMQQLIHQQRFAIVYDIDESALICHTIKLLIQPIVENSIMHGLADLAAHDPKPTVKITLRRADSHLLVKVADNGCGIGHSQLAALRERIQAAHPPQLDGRTASGLGLQNVNQRIKLKFGGEFGLTVNSRPNKGTVVALTVPVIHSKL</sequence>
<accession>A0A4Q9DN81</accession>
<feature type="transmembrane region" description="Helical" evidence="4">
    <location>
        <begin position="12"/>
        <end position="36"/>
    </location>
</feature>
<feature type="domain" description="Signal transduction histidine kinase internal region" evidence="6">
    <location>
        <begin position="386"/>
        <end position="466"/>
    </location>
</feature>
<feature type="domain" description="Histidine kinase/HSP90-like ATPase" evidence="5">
    <location>
        <begin position="482"/>
        <end position="597"/>
    </location>
</feature>
<dbReference type="PANTHER" id="PTHR34220">
    <property type="entry name" value="SENSOR HISTIDINE KINASE YPDA"/>
    <property type="match status" value="1"/>
</dbReference>
<dbReference type="EC" id="2.7.13.3" evidence="2"/>
<dbReference type="Gene3D" id="3.30.450.20">
    <property type="entry name" value="PAS domain"/>
    <property type="match status" value="1"/>
</dbReference>
<dbReference type="Pfam" id="PF02518">
    <property type="entry name" value="HATPase_c"/>
    <property type="match status" value="1"/>
</dbReference>
<dbReference type="GO" id="GO:0000155">
    <property type="term" value="F:phosphorelay sensor kinase activity"/>
    <property type="evidence" value="ECO:0007669"/>
    <property type="project" value="InterPro"/>
</dbReference>
<dbReference type="InterPro" id="IPR004358">
    <property type="entry name" value="Sig_transdc_His_kin-like_C"/>
</dbReference>
<dbReference type="InterPro" id="IPR036890">
    <property type="entry name" value="HATPase_C_sf"/>
</dbReference>
<keyword evidence="7" id="KW-0418">Kinase</keyword>
<evidence type="ECO:0000256" key="4">
    <source>
        <dbReference type="SAM" id="Phobius"/>
    </source>
</evidence>
<evidence type="ECO:0000256" key="1">
    <source>
        <dbReference type="ARBA" id="ARBA00000085"/>
    </source>
</evidence>
<evidence type="ECO:0000313" key="7">
    <source>
        <dbReference type="EMBL" id="TBL75237.1"/>
    </source>
</evidence>
<proteinExistence type="predicted"/>
<dbReference type="EMBL" id="SIRE01000017">
    <property type="protein sequence ID" value="TBL75237.1"/>
    <property type="molecule type" value="Genomic_DNA"/>
</dbReference>
<keyword evidence="4" id="KW-0812">Transmembrane</keyword>
<dbReference type="Proteomes" id="UP000293142">
    <property type="component" value="Unassembled WGS sequence"/>
</dbReference>